<keyword evidence="5" id="KW-1185">Reference proteome</keyword>
<evidence type="ECO:0000256" key="1">
    <source>
        <dbReference type="ARBA" id="ARBA00022614"/>
    </source>
</evidence>
<dbReference type="InterPro" id="IPR001611">
    <property type="entry name" value="Leu-rich_rpt"/>
</dbReference>
<dbReference type="SMART" id="SM00369">
    <property type="entry name" value="LRR_TYP"/>
    <property type="match status" value="3"/>
</dbReference>
<accession>A0A9W6ZLK6</accession>
<dbReference type="SUPFAM" id="SSF52075">
    <property type="entry name" value="Outer arm dynein light chain 1"/>
    <property type="match status" value="1"/>
</dbReference>
<dbReference type="SMART" id="SM00365">
    <property type="entry name" value="LRR_SD22"/>
    <property type="match status" value="3"/>
</dbReference>
<dbReference type="Gene3D" id="3.80.10.10">
    <property type="entry name" value="Ribonuclease Inhibitor"/>
    <property type="match status" value="1"/>
</dbReference>
<dbReference type="PANTHER" id="PTHR15454">
    <property type="entry name" value="NISCHARIN RELATED"/>
    <property type="match status" value="1"/>
</dbReference>
<dbReference type="InterPro" id="IPR032675">
    <property type="entry name" value="LRR_dom_sf"/>
</dbReference>
<evidence type="ECO:0000313" key="4">
    <source>
        <dbReference type="EMBL" id="GMH53258.1"/>
    </source>
</evidence>
<organism evidence="4 5">
    <name type="scientific">Triparma strigata</name>
    <dbReference type="NCBI Taxonomy" id="1606541"/>
    <lineage>
        <taxon>Eukaryota</taxon>
        <taxon>Sar</taxon>
        <taxon>Stramenopiles</taxon>
        <taxon>Ochrophyta</taxon>
        <taxon>Bolidophyceae</taxon>
        <taxon>Parmales</taxon>
        <taxon>Triparmaceae</taxon>
        <taxon>Triparma</taxon>
    </lineage>
</organism>
<dbReference type="OrthoDB" id="7451790at2759"/>
<proteinExistence type="predicted"/>
<reference evidence="5" key="1">
    <citation type="journal article" date="2023" name="Commun. Biol.">
        <title>Genome analysis of Parmales, the sister group of diatoms, reveals the evolutionary specialization of diatoms from phago-mixotrophs to photoautotrophs.</title>
        <authorList>
            <person name="Ban H."/>
            <person name="Sato S."/>
            <person name="Yoshikawa S."/>
            <person name="Yamada K."/>
            <person name="Nakamura Y."/>
            <person name="Ichinomiya M."/>
            <person name="Sato N."/>
            <person name="Blanc-Mathieu R."/>
            <person name="Endo H."/>
            <person name="Kuwata A."/>
            <person name="Ogata H."/>
        </authorList>
    </citation>
    <scope>NUCLEOTIDE SEQUENCE [LARGE SCALE GENOMIC DNA]</scope>
    <source>
        <strain evidence="5">NIES 3701</strain>
    </source>
</reference>
<dbReference type="Proteomes" id="UP001165085">
    <property type="component" value="Unassembled WGS sequence"/>
</dbReference>
<name>A0A9W6ZLK6_9STRA</name>
<dbReference type="InterPro" id="IPR003591">
    <property type="entry name" value="Leu-rich_rpt_typical-subtyp"/>
</dbReference>
<feature type="region of interest" description="Disordered" evidence="3">
    <location>
        <begin position="352"/>
        <end position="414"/>
    </location>
</feature>
<feature type="compositionally biased region" description="Acidic residues" evidence="3">
    <location>
        <begin position="394"/>
        <end position="406"/>
    </location>
</feature>
<dbReference type="AlphaFoldDB" id="A0A9W6ZLK6"/>
<evidence type="ECO:0000313" key="5">
    <source>
        <dbReference type="Proteomes" id="UP001165085"/>
    </source>
</evidence>
<dbReference type="PROSITE" id="PS51450">
    <property type="entry name" value="LRR"/>
    <property type="match status" value="2"/>
</dbReference>
<evidence type="ECO:0000256" key="2">
    <source>
        <dbReference type="ARBA" id="ARBA00022737"/>
    </source>
</evidence>
<sequence>MSSEPTAPVSNPISLRTIRERALTKEESESKTPEDLADFLFEKTVLHLAYSHLTGEITSLDPFSNLTELYLQGNSLTSISDGLELLVNLKLLFLRCNKISVVEGIQGLRRLEVLDLAQNCIEDVSKYGKDVIPSQSLQVLDLAGNPCVENEGHRRMAVSTLPMLTILDGEMVKREDGENEATRMHVRVPLLEDDGSDAGFLELFFDKDSDLWSLADKFCKVNEIEGEVSRRELVMMMKKEARRVWGVVVKDKGETGKKLREALKDDILEERKEDEHEREVRVNTERAFHAVEDFMDEMSIIEKENGLMFKDKTQEMVTKSEERREEEKGVSAEAMAEAKQLLKAKVEKIKKEKMEEKRRKKEALQRADEMRRQGADLPPLPEAEKNDLVRDEGKYEEEEEVEEEKGGEEKVEETKLDDVVKIGAVGVGHTGKTRNKTKQKVYEDDIGVGGDESDDSRENMFFDDNSLLLSNRK</sequence>
<comment type="caution">
    <text evidence="4">The sequence shown here is derived from an EMBL/GenBank/DDBJ whole genome shotgun (WGS) entry which is preliminary data.</text>
</comment>
<feature type="compositionally biased region" description="Basic and acidic residues" evidence="3">
    <location>
        <begin position="352"/>
        <end position="374"/>
    </location>
</feature>
<protein>
    <submittedName>
        <fullName evidence="4">Uncharacterized protein</fullName>
    </submittedName>
</protein>
<keyword evidence="2" id="KW-0677">Repeat</keyword>
<feature type="region of interest" description="Disordered" evidence="3">
    <location>
        <begin position="447"/>
        <end position="473"/>
    </location>
</feature>
<dbReference type="Pfam" id="PF13855">
    <property type="entry name" value="LRR_8"/>
    <property type="match status" value="1"/>
</dbReference>
<dbReference type="GO" id="GO:0005737">
    <property type="term" value="C:cytoplasm"/>
    <property type="evidence" value="ECO:0007669"/>
    <property type="project" value="TreeGrafter"/>
</dbReference>
<dbReference type="PANTHER" id="PTHR15454:SF56">
    <property type="entry name" value="PROTEIN PHOSPHATASE 1 REGULATORY SUBUNIT 7-RELATED"/>
    <property type="match status" value="1"/>
</dbReference>
<gene>
    <name evidence="4" type="ORF">TrST_g11719</name>
</gene>
<keyword evidence="1" id="KW-0433">Leucine-rich repeat</keyword>
<feature type="compositionally biased region" description="Basic and acidic residues" evidence="3">
    <location>
        <begin position="382"/>
        <end position="393"/>
    </location>
</feature>
<evidence type="ECO:0000256" key="3">
    <source>
        <dbReference type="SAM" id="MobiDB-lite"/>
    </source>
</evidence>
<dbReference type="EMBL" id="BRXY01000018">
    <property type="protein sequence ID" value="GMH53258.1"/>
    <property type="molecule type" value="Genomic_DNA"/>
</dbReference>